<evidence type="ECO:0000259" key="2">
    <source>
        <dbReference type="Pfam" id="PF13744"/>
    </source>
</evidence>
<proteinExistence type="predicted"/>
<dbReference type="InterPro" id="IPR039554">
    <property type="entry name" value="HigA2-like_HTH"/>
</dbReference>
<dbReference type="AlphaFoldDB" id="A0A0U0W2U0"/>
<dbReference type="SUPFAM" id="SSF47413">
    <property type="entry name" value="lambda repressor-like DNA-binding domains"/>
    <property type="match status" value="1"/>
</dbReference>
<evidence type="ECO:0000313" key="3">
    <source>
        <dbReference type="EMBL" id="CPR04158.1"/>
    </source>
</evidence>
<dbReference type="InterPro" id="IPR010982">
    <property type="entry name" value="Lambda_DNA-bd_dom_sf"/>
</dbReference>
<dbReference type="GO" id="GO:0003677">
    <property type="term" value="F:DNA binding"/>
    <property type="evidence" value="ECO:0007669"/>
    <property type="project" value="InterPro"/>
</dbReference>
<protein>
    <recommendedName>
        <fullName evidence="2">HigA2-like helix-turn-helix domain-containing protein</fullName>
    </recommendedName>
</protein>
<gene>
    <name evidence="3" type="ORF">BN971_00390</name>
</gene>
<dbReference type="Proteomes" id="UP000198875">
    <property type="component" value="Unassembled WGS sequence"/>
</dbReference>
<feature type="domain" description="HigA2-like helix-turn-helix" evidence="2">
    <location>
        <begin position="68"/>
        <end position="131"/>
    </location>
</feature>
<reference evidence="3 4" key="1">
    <citation type="submission" date="2015-03" db="EMBL/GenBank/DDBJ databases">
        <authorList>
            <person name="Murphy D."/>
        </authorList>
    </citation>
    <scope>NUCLEOTIDE SEQUENCE [LARGE SCALE GENOMIC DNA]</scope>
    <source>
        <strain evidence="3 4">DSM 44277</strain>
    </source>
</reference>
<dbReference type="RefSeq" id="WP_080691186.1">
    <property type="nucleotide sequence ID" value="NZ_CSTD01000001.1"/>
</dbReference>
<feature type="compositionally biased region" description="Low complexity" evidence="1">
    <location>
        <begin position="16"/>
        <end position="30"/>
    </location>
</feature>
<dbReference type="Pfam" id="PF13744">
    <property type="entry name" value="HTH_37"/>
    <property type="match status" value="1"/>
</dbReference>
<dbReference type="OrthoDB" id="4725064at2"/>
<evidence type="ECO:0000256" key="1">
    <source>
        <dbReference type="SAM" id="MobiDB-lite"/>
    </source>
</evidence>
<dbReference type="EMBL" id="CSTD01000001">
    <property type="protein sequence ID" value="CPR04158.1"/>
    <property type="molecule type" value="Genomic_DNA"/>
</dbReference>
<evidence type="ECO:0000313" key="4">
    <source>
        <dbReference type="Proteomes" id="UP000198875"/>
    </source>
</evidence>
<organism evidence="3 4">
    <name type="scientific">Mycobacterium bohemicum DSM 44277</name>
    <dbReference type="NCBI Taxonomy" id="1236609"/>
    <lineage>
        <taxon>Bacteria</taxon>
        <taxon>Bacillati</taxon>
        <taxon>Actinomycetota</taxon>
        <taxon>Actinomycetes</taxon>
        <taxon>Mycobacteriales</taxon>
        <taxon>Mycobacteriaceae</taxon>
        <taxon>Mycobacterium</taxon>
    </lineage>
</organism>
<name>A0A0U0W2U0_MYCBE</name>
<sequence>MTTDLVGDPPAHTLRADAGAAGNTSGSGAAVDSPDDLSETPGTQPHRVNRGVDGGRGADPASGGVDAARCAVISAITSRISEKRLSAAQAALILGLTGPRVTALFNGYVDTFSLDELINLLPALELTIEVVPQPQQ</sequence>
<accession>A0A0U0W2U0</accession>
<dbReference type="Gene3D" id="1.10.260.40">
    <property type="entry name" value="lambda repressor-like DNA-binding domains"/>
    <property type="match status" value="1"/>
</dbReference>
<feature type="region of interest" description="Disordered" evidence="1">
    <location>
        <begin position="1"/>
        <end position="64"/>
    </location>
</feature>